<dbReference type="OrthoDB" id="381190at2759"/>
<dbReference type="PROSITE" id="PS51189">
    <property type="entry name" value="FAT"/>
    <property type="match status" value="1"/>
</dbReference>
<accession>A0A1B9H3Y0</accession>
<dbReference type="GO" id="GO:0006281">
    <property type="term" value="P:DNA repair"/>
    <property type="evidence" value="ECO:0007669"/>
    <property type="project" value="UniProtKB-KW"/>
</dbReference>
<dbReference type="InterPro" id="IPR018936">
    <property type="entry name" value="PI3/4_kinase_CS"/>
</dbReference>
<organism evidence="23 24">
    <name type="scientific">Kwoniella heveanensis BCC8398</name>
    <dbReference type="NCBI Taxonomy" id="1296120"/>
    <lineage>
        <taxon>Eukaryota</taxon>
        <taxon>Fungi</taxon>
        <taxon>Dikarya</taxon>
        <taxon>Basidiomycota</taxon>
        <taxon>Agaricomycotina</taxon>
        <taxon>Tremellomycetes</taxon>
        <taxon>Tremellales</taxon>
        <taxon>Cryptococcaceae</taxon>
        <taxon>Kwoniella</taxon>
    </lineage>
</organism>
<dbReference type="PANTHER" id="PTHR11139:SF125">
    <property type="entry name" value="SERINE_THREONINE-PROTEIN KINASE MEC1"/>
    <property type="match status" value="1"/>
</dbReference>
<comment type="subcellular location">
    <subcellularLocation>
        <location evidence="1">Nucleus</location>
    </subcellularLocation>
</comment>
<comment type="catalytic activity">
    <reaction evidence="18">
        <text>L-threonyl-[protein] + ATP = O-phospho-L-threonyl-[protein] + ADP + H(+)</text>
        <dbReference type="Rhea" id="RHEA:46608"/>
        <dbReference type="Rhea" id="RHEA-COMP:11060"/>
        <dbReference type="Rhea" id="RHEA-COMP:11605"/>
        <dbReference type="ChEBI" id="CHEBI:15378"/>
        <dbReference type="ChEBI" id="CHEBI:30013"/>
        <dbReference type="ChEBI" id="CHEBI:30616"/>
        <dbReference type="ChEBI" id="CHEBI:61977"/>
        <dbReference type="ChEBI" id="CHEBI:456216"/>
        <dbReference type="EC" id="2.7.11.1"/>
    </reaction>
</comment>
<keyword evidence="11" id="KW-0156">Chromatin regulator</keyword>
<dbReference type="InterPro" id="IPR056802">
    <property type="entry name" value="ATR-like_M-HEAT"/>
</dbReference>
<evidence type="ECO:0000256" key="19">
    <source>
        <dbReference type="ARBA" id="ARBA00048679"/>
    </source>
</evidence>
<dbReference type="EMBL" id="KI669492">
    <property type="protein sequence ID" value="OCF37975.1"/>
    <property type="molecule type" value="Genomic_DNA"/>
</dbReference>
<comment type="similarity">
    <text evidence="2">Belongs to the PI3/PI4-kinase family. ATM subfamily.</text>
</comment>
<dbReference type="GO" id="GO:0005694">
    <property type="term" value="C:chromosome"/>
    <property type="evidence" value="ECO:0007669"/>
    <property type="project" value="TreeGrafter"/>
</dbReference>
<dbReference type="EC" id="2.7.11.1" evidence="3"/>
<keyword evidence="14" id="KW-0469">Meiosis</keyword>
<dbReference type="InterPro" id="IPR003151">
    <property type="entry name" value="PIK-rel_kinase_FAT"/>
</dbReference>
<dbReference type="InterPro" id="IPR014009">
    <property type="entry name" value="PIK_FAT"/>
</dbReference>
<reference evidence="24" key="2">
    <citation type="submission" date="2013-12" db="EMBL/GenBank/DDBJ databases">
        <title>Evolution of pathogenesis and genome organization in the Tremellales.</title>
        <authorList>
            <person name="Cuomo C."/>
            <person name="Litvintseva A."/>
            <person name="Heitman J."/>
            <person name="Chen Y."/>
            <person name="Sun S."/>
            <person name="Springer D."/>
            <person name="Dromer F."/>
            <person name="Young S."/>
            <person name="Zeng Q."/>
            <person name="Chapman S."/>
            <person name="Gujja S."/>
            <person name="Saif S."/>
            <person name="Birren B."/>
        </authorList>
    </citation>
    <scope>NUCLEOTIDE SEQUENCE [LARGE SCALE GENOMIC DNA]</scope>
    <source>
        <strain evidence="24">BCC8398</strain>
    </source>
</reference>
<dbReference type="GO" id="GO:0000077">
    <property type="term" value="P:DNA damage checkpoint signaling"/>
    <property type="evidence" value="ECO:0007669"/>
    <property type="project" value="TreeGrafter"/>
</dbReference>
<evidence type="ECO:0000256" key="18">
    <source>
        <dbReference type="ARBA" id="ARBA00047899"/>
    </source>
</evidence>
<dbReference type="InterPro" id="IPR011989">
    <property type="entry name" value="ARM-like"/>
</dbReference>
<dbReference type="PANTHER" id="PTHR11139">
    <property type="entry name" value="ATAXIA TELANGIECTASIA MUTATED ATM -RELATED"/>
    <property type="match status" value="1"/>
</dbReference>
<evidence type="ECO:0000259" key="20">
    <source>
        <dbReference type="PROSITE" id="PS50290"/>
    </source>
</evidence>
<evidence type="ECO:0000256" key="16">
    <source>
        <dbReference type="ARBA" id="ARBA00030459"/>
    </source>
</evidence>
<dbReference type="SUPFAM" id="SSF48452">
    <property type="entry name" value="TPR-like"/>
    <property type="match status" value="1"/>
</dbReference>
<dbReference type="Proteomes" id="UP000092666">
    <property type="component" value="Unassembled WGS sequence"/>
</dbReference>
<evidence type="ECO:0000256" key="10">
    <source>
        <dbReference type="ARBA" id="ARBA00022840"/>
    </source>
</evidence>
<dbReference type="SMART" id="SM00146">
    <property type="entry name" value="PI3Kc"/>
    <property type="match status" value="1"/>
</dbReference>
<evidence type="ECO:0000256" key="1">
    <source>
        <dbReference type="ARBA" id="ARBA00004123"/>
    </source>
</evidence>
<keyword evidence="12" id="KW-0234">DNA repair</keyword>
<dbReference type="GO" id="GO:0005524">
    <property type="term" value="F:ATP binding"/>
    <property type="evidence" value="ECO:0007669"/>
    <property type="project" value="UniProtKB-KW"/>
</dbReference>
<evidence type="ECO:0000256" key="6">
    <source>
        <dbReference type="ARBA" id="ARBA00022679"/>
    </source>
</evidence>
<dbReference type="Gene3D" id="3.30.1010.10">
    <property type="entry name" value="Phosphatidylinositol 3-kinase Catalytic Subunit, Chain A, domain 4"/>
    <property type="match status" value="1"/>
</dbReference>
<dbReference type="Pfam" id="PF25030">
    <property type="entry name" value="M-HEAT_ATR"/>
    <property type="match status" value="1"/>
</dbReference>
<dbReference type="InterPro" id="IPR016024">
    <property type="entry name" value="ARM-type_fold"/>
</dbReference>
<dbReference type="Pfam" id="PF00454">
    <property type="entry name" value="PI3_PI4_kinase"/>
    <property type="match status" value="1"/>
</dbReference>
<keyword evidence="6" id="KW-0808">Transferase</keyword>
<evidence type="ECO:0000256" key="9">
    <source>
        <dbReference type="ARBA" id="ARBA00022777"/>
    </source>
</evidence>
<keyword evidence="24" id="KW-1185">Reference proteome</keyword>
<dbReference type="PROSITE" id="PS50290">
    <property type="entry name" value="PI3_4_KINASE_3"/>
    <property type="match status" value="1"/>
</dbReference>
<reference evidence="23 24" key="1">
    <citation type="submission" date="2013-07" db="EMBL/GenBank/DDBJ databases">
        <title>The Genome Sequence of Cryptococcus heveanensis BCC8398.</title>
        <authorList>
            <consortium name="The Broad Institute Genome Sequencing Platform"/>
            <person name="Cuomo C."/>
            <person name="Litvintseva A."/>
            <person name="Chen Y."/>
            <person name="Heitman J."/>
            <person name="Sun S."/>
            <person name="Springer D."/>
            <person name="Dromer F."/>
            <person name="Young S.K."/>
            <person name="Zeng Q."/>
            <person name="Gargeya S."/>
            <person name="Fitzgerald M."/>
            <person name="Abouelleil A."/>
            <person name="Alvarado L."/>
            <person name="Berlin A.M."/>
            <person name="Chapman S.B."/>
            <person name="Dewar J."/>
            <person name="Goldberg J."/>
            <person name="Griggs A."/>
            <person name="Gujja S."/>
            <person name="Hansen M."/>
            <person name="Howarth C."/>
            <person name="Imamovic A."/>
            <person name="Larimer J."/>
            <person name="McCowan C."/>
            <person name="Murphy C."/>
            <person name="Pearson M."/>
            <person name="Priest M."/>
            <person name="Roberts A."/>
            <person name="Saif S."/>
            <person name="Shea T."/>
            <person name="Sykes S."/>
            <person name="Wortman J."/>
            <person name="Nusbaum C."/>
            <person name="Birren B."/>
        </authorList>
    </citation>
    <scope>NUCLEOTIDE SEQUENCE [LARGE SCALE GENOMIC DNA]</scope>
    <source>
        <strain evidence="23 24">BCC8398</strain>
    </source>
</reference>
<dbReference type="CDD" id="cd00892">
    <property type="entry name" value="PIKKc_ATR"/>
    <property type="match status" value="1"/>
</dbReference>
<dbReference type="Pfam" id="PF02259">
    <property type="entry name" value="FAT"/>
    <property type="match status" value="1"/>
</dbReference>
<sequence>MASADDVGMLGSANGQELLENLIKEGLTPSGQDTDPSRYRKLVQVLFENCILKPISRDVPRNQQQTQYTLTILQRQTNLHPGLLHDLLEDAPFYQWLLPKLIHAAVNAKDEQLYNEILTSTTIVLHAVGRDVHDDESVWAKGPRRLNAVLSHLAGACKDIISNRRPIVFRENELPPNAPTLIFILTVLVGTRAPHTDAILSESYSMLSQATRFAYTPILQIRYVRAVSDVVDRLQCIALISACKFVSDLPTLKDREWTDALLSFFNAVCYGDESVRYELWWSLYRQAKHLDVTGQIDFAKACYLLTPITPRLDLGTILTYVDQDLRKKWKAQVSQDSDKSAMLQRLLMQQGAFITKKRKRSEEGIAAATIVKEIYPNFEPTGEDLLPALLALEDPQPLGSALSKVVCAVANCKLHHCQPFPRSLPEEYLDIWVKCSRADLPSMRSLCRIIDHTPPLATATGLQLSHRQAIFEIVIQGLHSMERSTRLMAGRAFSLLFACQSEHPDRKVAERNRQRYISKLGPLLASSTVTRETAVQLLGDLGRQAKGESLCCILQHLISQLGSGSSPVRSLAYTELLALSKHHGKTPYTLLSPFLKPISILLADNLVRSPDMVGETMDFINMTRQNFLETTLPHTLPALVLAQNSQALGLVASVVKQRLGVLIMDQIAPILARVFLDVSRTDASLHFLVTKIQSMTSANVKAPPVISATSLMTACIVDLLVMLIVELGDDDKLKRDAARKALEKAQSRQGNKEDLGAYLKPHMLGVISQLNDMLHDILGKKTVDSKRKIIRSLGRLIRLVGDSMASFSPQIMASLQSTLGIKELREETLKTWSLFITTLRFADVGPFVGRTTGALVAGWHAFDAKERGIAAQIINDIAGNAKHLSQFVDEIVGMDDIPELTAAAAILTSQRRRTNIRDYIIKILDRADSKNVAIATASLRELRLLLLSRQPAIEALVRGDSFDPTMARVMSSLLSATTRDGDNQALRDVGYECMGIVGALDPDRLGLRADAGTMTLEHNFTEQEESINFALHLIRDLLVDAFRATNDTKHQTHLAYAIQELLKYCGFTPKVVLSTDKNSRIKAKWQSLPKDQLETLTPLLESRFSISDSAVKTYSHPIYTEAPTYREWLQRWTTDLIGKVMSMSGDDRGIRDSKTIFGAFRGVLRNQDVTVAHHILPHLVLNVLLSGMPTYRDEICLEINVVLQDQVNPTGSLDKRTLSAQVIFDLMDHLSKWLMLFRANRTDRGSHTKIIESVLSGVETELMANAALQSKAYARSLRSFEQRVVQLRHDNRDNSDLQAYFERLHQIYAELDEPDGMEGVSAFVISPSLEHQIREHESTGRWTSAQSCWEVRLQQSPDDVNLHVGLLKCLRNLGHYDTLRTHIRGVLSRHSDWSTELASFEAEAAWIIGDWDTVRQIGNNGPPVGQALLALHEHRNLESVLLSTRRDLGSGITSKQYGSVYEPLLQLHLLREIEMIHGTKRTIEATPIGPNRNALVRNATQGLTSSLDSRFAFTSPAFRVREAILSIRRTAYGLINTPLLNDTIGDTWILSSKIARKAGYEQTAYSAVLQAKEADAPFAFIQQAKLLRSHGGVYKALTDVDNALKPLLKDRGMDVIDLAGGEGSEVRDFDQDRKLAKAVLLVARWSNETDRFERNQIIERYQEAINRSPNVESPYYHLGHYYDSMSGTPEQMAIFHYHTCHYYCLALRHGVKYIYQTMPRMLTLWLDLGEVKDEAGNARLNRITQVLNKARRDLPAYQFLTAFPQIVSRIVHPNEAVASVLKKIMATVISRYPQQALWPAVGAMQSKRPERRKVANEVTTRASSHDPTVALLIRDAINMSSVLLQFTDDKVDDKKRTMSIDSNFAYVNSALPTRMILPLQDALTCVLPTTADTVLSHNPFPTKPIEIAGFDDRVDVMPSLQKPKKLVFIGSDGKKYPFLCKPHDDLRKDARLMDLNSMINKLLKSATESRRRQLYIRTYAVMPLNEECGLLEWVANTYALKGILEKGYARYSKKIYTNDIHALTENARKQGGKDNLEPLVQVFKKHILPKYTPTVFHEWFLTTWPEPSAWLASRMAYGRTLAVMSMIGYVLGLGDRHGENILFDGLSGDTVHVDLNCLFDKGKTFEIPERVPFRLTQNMVDALGVTGVEGVFRKAAEITMDILRSNSDSLMSVLEAFVHDPLIEWMRSGRSKSDRDVKASADKNMKPIKAKLRGIMEEGTVVSVPSQVEVLIKQATSPANLAAMYVGWASWL</sequence>
<dbReference type="InterPro" id="IPR011009">
    <property type="entry name" value="Kinase-like_dom_sf"/>
</dbReference>
<evidence type="ECO:0000313" key="24">
    <source>
        <dbReference type="Proteomes" id="UP000092666"/>
    </source>
</evidence>
<dbReference type="InterPro" id="IPR011990">
    <property type="entry name" value="TPR-like_helical_dom_sf"/>
</dbReference>
<evidence type="ECO:0000256" key="11">
    <source>
        <dbReference type="ARBA" id="ARBA00022853"/>
    </source>
</evidence>
<dbReference type="InterPro" id="IPR057564">
    <property type="entry name" value="HEAT_ATR"/>
</dbReference>
<evidence type="ECO:0000256" key="4">
    <source>
        <dbReference type="ARBA" id="ARBA00021345"/>
    </source>
</evidence>
<dbReference type="PROSITE" id="PS51190">
    <property type="entry name" value="FATC"/>
    <property type="match status" value="1"/>
</dbReference>
<evidence type="ECO:0000256" key="12">
    <source>
        <dbReference type="ARBA" id="ARBA00023204"/>
    </source>
</evidence>
<keyword evidence="10" id="KW-0067">ATP-binding</keyword>
<evidence type="ECO:0000256" key="17">
    <source>
        <dbReference type="ARBA" id="ARBA00033001"/>
    </source>
</evidence>
<evidence type="ECO:0000313" key="23">
    <source>
        <dbReference type="EMBL" id="OCF37975.1"/>
    </source>
</evidence>
<feature type="domain" description="FAT" evidence="21">
    <location>
        <begin position="1262"/>
        <end position="1806"/>
    </location>
</feature>
<dbReference type="InterPro" id="IPR058681">
    <property type="entry name" value="HEAT_MEC1_N"/>
</dbReference>
<dbReference type="InterPro" id="IPR036940">
    <property type="entry name" value="PI3/4_kinase_cat_sf"/>
</dbReference>
<dbReference type="InterPro" id="IPR050517">
    <property type="entry name" value="DDR_Repair_Kinase"/>
</dbReference>
<evidence type="ECO:0000256" key="8">
    <source>
        <dbReference type="ARBA" id="ARBA00022763"/>
    </source>
</evidence>
<keyword evidence="9 23" id="KW-0418">Kinase</keyword>
<proteinExistence type="inferred from homology"/>
<dbReference type="SUPFAM" id="SSF56112">
    <property type="entry name" value="Protein kinase-like (PK-like)"/>
    <property type="match status" value="1"/>
</dbReference>
<dbReference type="InterPro" id="IPR012993">
    <property type="entry name" value="UME"/>
</dbReference>
<dbReference type="SUPFAM" id="SSF48371">
    <property type="entry name" value="ARM repeat"/>
    <property type="match status" value="1"/>
</dbReference>
<dbReference type="GO" id="GO:0004674">
    <property type="term" value="F:protein serine/threonine kinase activity"/>
    <property type="evidence" value="ECO:0007669"/>
    <property type="project" value="UniProtKB-KW"/>
</dbReference>
<evidence type="ECO:0000256" key="3">
    <source>
        <dbReference type="ARBA" id="ARBA00012513"/>
    </source>
</evidence>
<evidence type="ECO:0000259" key="21">
    <source>
        <dbReference type="PROSITE" id="PS51189"/>
    </source>
</evidence>
<keyword evidence="7" id="KW-0547">Nucleotide-binding</keyword>
<dbReference type="GO" id="GO:0000723">
    <property type="term" value="P:telomere maintenance"/>
    <property type="evidence" value="ECO:0007669"/>
    <property type="project" value="TreeGrafter"/>
</dbReference>
<feature type="domain" description="FATC" evidence="22">
    <location>
        <begin position="2220"/>
        <end position="2252"/>
    </location>
</feature>
<dbReference type="Gene3D" id="1.10.1070.11">
    <property type="entry name" value="Phosphatidylinositol 3-/4-kinase, catalytic domain"/>
    <property type="match status" value="1"/>
</dbReference>
<dbReference type="Pfam" id="PF08064">
    <property type="entry name" value="UME"/>
    <property type="match status" value="1"/>
</dbReference>
<evidence type="ECO:0000256" key="14">
    <source>
        <dbReference type="ARBA" id="ARBA00023254"/>
    </source>
</evidence>
<evidence type="ECO:0000256" key="7">
    <source>
        <dbReference type="ARBA" id="ARBA00022741"/>
    </source>
</evidence>
<keyword evidence="13" id="KW-0539">Nucleus</keyword>
<gene>
    <name evidence="23" type="ORF">I316_00199</name>
</gene>
<evidence type="ECO:0000259" key="22">
    <source>
        <dbReference type="PROSITE" id="PS51190"/>
    </source>
</evidence>
<dbReference type="Gene3D" id="1.25.10.10">
    <property type="entry name" value="Leucine-rich Repeat Variant"/>
    <property type="match status" value="1"/>
</dbReference>
<dbReference type="STRING" id="1296120.A0A1B9H3Y0"/>
<evidence type="ECO:0000256" key="13">
    <source>
        <dbReference type="ARBA" id="ARBA00023242"/>
    </source>
</evidence>
<dbReference type="GO" id="GO:0005634">
    <property type="term" value="C:nucleus"/>
    <property type="evidence" value="ECO:0007669"/>
    <property type="project" value="UniProtKB-SubCell"/>
</dbReference>
<dbReference type="Pfam" id="PF23593">
    <property type="entry name" value="HEAT_ATR"/>
    <property type="match status" value="1"/>
</dbReference>
<protein>
    <recommendedName>
        <fullName evidence="4">Serine/threonine-protein kinase MEC1</fullName>
        <ecNumber evidence="3">2.7.11.1</ecNumber>
    </recommendedName>
    <alternativeName>
        <fullName evidence="17">ATR homolog</fullName>
    </alternativeName>
    <alternativeName>
        <fullName evidence="16">DNA-damage checkpoint kinase MEC1</fullName>
    </alternativeName>
    <alternativeName>
        <fullName evidence="15">Mitosis entry checkpoint protein 1</fullName>
    </alternativeName>
</protein>
<keyword evidence="8" id="KW-0227">DNA damage</keyword>
<dbReference type="SMART" id="SM00802">
    <property type="entry name" value="UME"/>
    <property type="match status" value="1"/>
</dbReference>
<name>A0A1B9H3Y0_9TREE</name>
<dbReference type="InterPro" id="IPR000403">
    <property type="entry name" value="PI3/4_kinase_cat_dom"/>
</dbReference>
<keyword evidence="5" id="KW-0723">Serine/threonine-protein kinase</keyword>
<evidence type="ECO:0000256" key="2">
    <source>
        <dbReference type="ARBA" id="ARBA00010769"/>
    </source>
</evidence>
<dbReference type="Pfam" id="PF25385">
    <property type="entry name" value="HEAT_MEC1_N"/>
    <property type="match status" value="1"/>
</dbReference>
<evidence type="ECO:0000256" key="5">
    <source>
        <dbReference type="ARBA" id="ARBA00022527"/>
    </source>
</evidence>
<dbReference type="PROSITE" id="PS00916">
    <property type="entry name" value="PI3_4_KINASE_2"/>
    <property type="match status" value="1"/>
</dbReference>
<dbReference type="Pfam" id="PF02260">
    <property type="entry name" value="FATC"/>
    <property type="match status" value="1"/>
</dbReference>
<evidence type="ECO:0000256" key="15">
    <source>
        <dbReference type="ARBA" id="ARBA00029679"/>
    </source>
</evidence>
<feature type="domain" description="PI3K/PI4K catalytic" evidence="20">
    <location>
        <begin position="1910"/>
        <end position="2230"/>
    </location>
</feature>
<comment type="catalytic activity">
    <reaction evidence="19">
        <text>L-seryl-[protein] + ATP = O-phospho-L-seryl-[protein] + ADP + H(+)</text>
        <dbReference type="Rhea" id="RHEA:17989"/>
        <dbReference type="Rhea" id="RHEA-COMP:9863"/>
        <dbReference type="Rhea" id="RHEA-COMP:11604"/>
        <dbReference type="ChEBI" id="CHEBI:15378"/>
        <dbReference type="ChEBI" id="CHEBI:29999"/>
        <dbReference type="ChEBI" id="CHEBI:30616"/>
        <dbReference type="ChEBI" id="CHEBI:83421"/>
        <dbReference type="ChEBI" id="CHEBI:456216"/>
        <dbReference type="EC" id="2.7.11.1"/>
    </reaction>
</comment>
<dbReference type="SMART" id="SM01343">
    <property type="entry name" value="FATC"/>
    <property type="match status" value="1"/>
</dbReference>
<dbReference type="InterPro" id="IPR003152">
    <property type="entry name" value="FATC_dom"/>
</dbReference>